<dbReference type="PANTHER" id="PTHR21668">
    <property type="entry name" value="EIF-1A"/>
    <property type="match status" value="1"/>
</dbReference>
<dbReference type="AlphaFoldDB" id="A0A6C0IEW2"/>
<dbReference type="SMART" id="SM00652">
    <property type="entry name" value="eIF1a"/>
    <property type="match status" value="1"/>
</dbReference>
<dbReference type="EMBL" id="MN740163">
    <property type="protein sequence ID" value="QHT91170.1"/>
    <property type="molecule type" value="Genomic_DNA"/>
</dbReference>
<accession>A0A6C0IEW2</accession>
<evidence type="ECO:0000259" key="1">
    <source>
        <dbReference type="PROSITE" id="PS50832"/>
    </source>
</evidence>
<proteinExistence type="predicted"/>
<dbReference type="Gene3D" id="2.40.50.140">
    <property type="entry name" value="Nucleic acid-binding proteins"/>
    <property type="match status" value="1"/>
</dbReference>
<dbReference type="PROSITE" id="PS50832">
    <property type="entry name" value="S1_IF1_TYPE"/>
    <property type="match status" value="1"/>
</dbReference>
<reference evidence="2" key="1">
    <citation type="journal article" date="2020" name="Nature">
        <title>Giant virus diversity and host interactions through global metagenomics.</title>
        <authorList>
            <person name="Schulz F."/>
            <person name="Roux S."/>
            <person name="Paez-Espino D."/>
            <person name="Jungbluth S."/>
            <person name="Walsh D.A."/>
            <person name="Denef V.J."/>
            <person name="McMahon K.D."/>
            <person name="Konstantinidis K.T."/>
            <person name="Eloe-Fadrosh E.A."/>
            <person name="Kyrpides N.C."/>
            <person name="Woyke T."/>
        </authorList>
    </citation>
    <scope>NUCLEOTIDE SEQUENCE</scope>
    <source>
        <strain evidence="2">GVMAG-M-3300023184-72</strain>
    </source>
</reference>
<name>A0A6C0IEW2_9ZZZZ</name>
<dbReference type="InterPro" id="IPR001253">
    <property type="entry name" value="TIF_eIF-1A"/>
</dbReference>
<dbReference type="GO" id="GO:0003743">
    <property type="term" value="F:translation initiation factor activity"/>
    <property type="evidence" value="ECO:0007669"/>
    <property type="project" value="InterPro"/>
</dbReference>
<dbReference type="InterPro" id="IPR006196">
    <property type="entry name" value="RNA-binding_domain_S1_IF1"/>
</dbReference>
<dbReference type="InterPro" id="IPR012340">
    <property type="entry name" value="NA-bd_OB-fold"/>
</dbReference>
<feature type="domain" description="S1-like" evidence="1">
    <location>
        <begin position="25"/>
        <end position="111"/>
    </location>
</feature>
<protein>
    <recommendedName>
        <fullName evidence="1">S1-like domain-containing protein</fullName>
    </recommendedName>
</protein>
<organism evidence="2">
    <name type="scientific">viral metagenome</name>
    <dbReference type="NCBI Taxonomy" id="1070528"/>
    <lineage>
        <taxon>unclassified sequences</taxon>
        <taxon>metagenomes</taxon>
        <taxon>organismal metagenomes</taxon>
    </lineage>
</organism>
<dbReference type="SUPFAM" id="SSF50249">
    <property type="entry name" value="Nucleic acid-binding proteins"/>
    <property type="match status" value="1"/>
</dbReference>
<dbReference type="GO" id="GO:0003723">
    <property type="term" value="F:RNA binding"/>
    <property type="evidence" value="ECO:0007669"/>
    <property type="project" value="InterPro"/>
</dbReference>
<dbReference type="Pfam" id="PF01176">
    <property type="entry name" value="eIF-1a"/>
    <property type="match status" value="1"/>
</dbReference>
<evidence type="ECO:0000313" key="2">
    <source>
        <dbReference type="EMBL" id="QHT91170.1"/>
    </source>
</evidence>
<sequence>MVKNTTGGSKTKGQGRKFITAKSNNALRLSHDESEIYAQVTKILGGGMCHVLCIDDITRLCHIRGKFRGRGKRDNFVGNGTWILVGLREWEASKSISSVKLENCDLLEVYSELDKDRLKSAVINVNWNNFIVNDNKNSKTTDDSSTLFVFSDEKTEEYRELIDAQVTEARAGNLSIISDDGELIDVDDI</sequence>